<feature type="region of interest" description="Disordered" evidence="1">
    <location>
        <begin position="1"/>
        <end position="53"/>
    </location>
</feature>
<dbReference type="EMBL" id="CP045902">
    <property type="protein sequence ID" value="QQP38244.1"/>
    <property type="molecule type" value="Genomic_DNA"/>
</dbReference>
<name>A0A7T8JXP3_CALRO</name>
<sequence>MKEEEEGLPSRVKYTRDQGSIHSDGLFYKNPGEKESDDDEADGDFDSEDEDLDLKEGLRTTHLDASDRDARRFKKSEIWFDKDAFKGLDEENEDLEELDIQNAIKDIENRK</sequence>
<accession>A0A7T8JXP3</accession>
<evidence type="ECO:0000313" key="2">
    <source>
        <dbReference type="EMBL" id="QQP38244.1"/>
    </source>
</evidence>
<protein>
    <submittedName>
        <fullName evidence="2">Uncharacterized protein</fullName>
    </submittedName>
</protein>
<dbReference type="AlphaFoldDB" id="A0A7T8JXP3"/>
<dbReference type="Proteomes" id="UP000595437">
    <property type="component" value="Chromosome 13"/>
</dbReference>
<keyword evidence="3" id="KW-1185">Reference proteome</keyword>
<evidence type="ECO:0000256" key="1">
    <source>
        <dbReference type="SAM" id="MobiDB-lite"/>
    </source>
</evidence>
<evidence type="ECO:0000313" key="3">
    <source>
        <dbReference type="Proteomes" id="UP000595437"/>
    </source>
</evidence>
<proteinExistence type="predicted"/>
<feature type="compositionally biased region" description="Acidic residues" evidence="1">
    <location>
        <begin position="35"/>
        <end position="53"/>
    </location>
</feature>
<reference evidence="3" key="1">
    <citation type="submission" date="2021-01" db="EMBL/GenBank/DDBJ databases">
        <title>Caligus Genome Assembly.</title>
        <authorList>
            <person name="Gallardo-Escarate C."/>
        </authorList>
    </citation>
    <scope>NUCLEOTIDE SEQUENCE [LARGE SCALE GENOMIC DNA]</scope>
</reference>
<gene>
    <name evidence="2" type="ORF">FKW44_018764</name>
</gene>
<dbReference type="OrthoDB" id="1287559at2759"/>
<feature type="non-terminal residue" evidence="2">
    <location>
        <position position="111"/>
    </location>
</feature>
<organism evidence="2 3">
    <name type="scientific">Caligus rogercresseyi</name>
    <name type="common">Sea louse</name>
    <dbReference type="NCBI Taxonomy" id="217165"/>
    <lineage>
        <taxon>Eukaryota</taxon>
        <taxon>Metazoa</taxon>
        <taxon>Ecdysozoa</taxon>
        <taxon>Arthropoda</taxon>
        <taxon>Crustacea</taxon>
        <taxon>Multicrustacea</taxon>
        <taxon>Hexanauplia</taxon>
        <taxon>Copepoda</taxon>
        <taxon>Siphonostomatoida</taxon>
        <taxon>Caligidae</taxon>
        <taxon>Caligus</taxon>
    </lineage>
</organism>